<accession>A0A915JKD7</accession>
<protein>
    <submittedName>
        <fullName evidence="2">Uncharacterized protein</fullName>
    </submittedName>
</protein>
<dbReference type="Proteomes" id="UP000887565">
    <property type="component" value="Unplaced"/>
</dbReference>
<dbReference type="AlphaFoldDB" id="A0A915JKD7"/>
<evidence type="ECO:0000313" key="2">
    <source>
        <dbReference type="WBParaSite" id="nRc.2.0.1.t26654-RA"/>
    </source>
</evidence>
<sequence>MWKRHPSHVPSGQDEGNSTLVSFLAGSQRKMRVASGVTLLLSLSSLSCSGGPGCSLRGMPRTNHPHYNYNLRTIHVARLAQFVAGLPCMEKVEESTFFENVLAIEFINEEIHRIYHNENFFTRQELLLFCQADDVLIIFQMQKVYVHGSRKFYRTAMCIVVCLDTYRVTAVRLCPVTY</sequence>
<organism evidence="1 2">
    <name type="scientific">Romanomermis culicivorax</name>
    <name type="common">Nematode worm</name>
    <dbReference type="NCBI Taxonomy" id="13658"/>
    <lineage>
        <taxon>Eukaryota</taxon>
        <taxon>Metazoa</taxon>
        <taxon>Ecdysozoa</taxon>
        <taxon>Nematoda</taxon>
        <taxon>Enoplea</taxon>
        <taxon>Dorylaimia</taxon>
        <taxon>Mermithida</taxon>
        <taxon>Mermithoidea</taxon>
        <taxon>Mermithidae</taxon>
        <taxon>Romanomermis</taxon>
    </lineage>
</organism>
<reference evidence="2" key="1">
    <citation type="submission" date="2022-11" db="UniProtKB">
        <authorList>
            <consortium name="WormBaseParasite"/>
        </authorList>
    </citation>
    <scope>IDENTIFICATION</scope>
</reference>
<name>A0A915JKD7_ROMCU</name>
<keyword evidence="1" id="KW-1185">Reference proteome</keyword>
<evidence type="ECO:0000313" key="1">
    <source>
        <dbReference type="Proteomes" id="UP000887565"/>
    </source>
</evidence>
<dbReference type="WBParaSite" id="nRc.2.0.1.t26654-RA">
    <property type="protein sequence ID" value="nRc.2.0.1.t26654-RA"/>
    <property type="gene ID" value="nRc.2.0.1.g26654"/>
</dbReference>
<proteinExistence type="predicted"/>